<dbReference type="OrthoDB" id="285768at2"/>
<gene>
    <name evidence="2" type="ORF">DTL42_14705</name>
</gene>
<keyword evidence="2" id="KW-0378">Hydrolase</keyword>
<keyword evidence="1" id="KW-0732">Signal</keyword>
<evidence type="ECO:0000313" key="3">
    <source>
        <dbReference type="Proteomes" id="UP000253562"/>
    </source>
</evidence>
<proteinExistence type="predicted"/>
<dbReference type="RefSeq" id="WP_114369488.1">
    <property type="nucleotide sequence ID" value="NZ_QPEX01000028.1"/>
</dbReference>
<dbReference type="GO" id="GO:0004180">
    <property type="term" value="F:carboxypeptidase activity"/>
    <property type="evidence" value="ECO:0007669"/>
    <property type="project" value="UniProtKB-KW"/>
</dbReference>
<dbReference type="Gene3D" id="2.60.40.1120">
    <property type="entry name" value="Carboxypeptidase-like, regulatory domain"/>
    <property type="match status" value="1"/>
</dbReference>
<dbReference type="EMBL" id="QPEX01000028">
    <property type="protein sequence ID" value="RCS47762.1"/>
    <property type="molecule type" value="Genomic_DNA"/>
</dbReference>
<dbReference type="AlphaFoldDB" id="A0A368KTN1"/>
<feature type="signal peptide" evidence="1">
    <location>
        <begin position="1"/>
        <end position="24"/>
    </location>
</feature>
<name>A0A368KTN1_9BACT</name>
<evidence type="ECO:0000313" key="2">
    <source>
        <dbReference type="EMBL" id="RCS47762.1"/>
    </source>
</evidence>
<reference evidence="2 3" key="1">
    <citation type="submission" date="2018-07" db="EMBL/GenBank/DDBJ databases">
        <title>Comparative genomes isolates from brazilian mangrove.</title>
        <authorList>
            <person name="De Araujo J.E."/>
            <person name="Taketani R.G."/>
            <person name="Silva M.C.P."/>
            <person name="Lourenco M.V."/>
            <person name="Oliveira V.M."/>
            <person name="Andreote F.D."/>
        </authorList>
    </citation>
    <scope>NUCLEOTIDE SEQUENCE [LARGE SCALE GENOMIC DNA]</scope>
    <source>
        <strain evidence="2 3">HEX PRIS-MGV</strain>
    </source>
</reference>
<protein>
    <submittedName>
        <fullName evidence="2">Carboxypeptidase regulatory-like domain-containing protein</fullName>
    </submittedName>
</protein>
<feature type="chain" id="PRO_5017082967" evidence="1">
    <location>
        <begin position="25"/>
        <end position="136"/>
    </location>
</feature>
<sequence>MTLGKLTRCLQGTAMTAVLLLAVAGCSQEDPMGKVKGKVTFNDKPFTDEASVIFFNSQTGQATSANVDSAGAFQLEPIPLGSYKVFLAPVIEEGYVDPKPMKRNNSIPQKYWSEGTTDITYEVVDGEQDMTVELKK</sequence>
<keyword evidence="2" id="KW-0121">Carboxypeptidase</keyword>
<keyword evidence="2" id="KW-0645">Protease</keyword>
<organism evidence="2 3">
    <name type="scientific">Bremerella cremea</name>
    <dbReference type="NCBI Taxonomy" id="1031537"/>
    <lineage>
        <taxon>Bacteria</taxon>
        <taxon>Pseudomonadati</taxon>
        <taxon>Planctomycetota</taxon>
        <taxon>Planctomycetia</taxon>
        <taxon>Pirellulales</taxon>
        <taxon>Pirellulaceae</taxon>
        <taxon>Bremerella</taxon>
    </lineage>
</organism>
<dbReference type="Proteomes" id="UP000253562">
    <property type="component" value="Unassembled WGS sequence"/>
</dbReference>
<comment type="caution">
    <text evidence="2">The sequence shown here is derived from an EMBL/GenBank/DDBJ whole genome shotgun (WGS) entry which is preliminary data.</text>
</comment>
<accession>A0A368KTN1</accession>
<evidence type="ECO:0000256" key="1">
    <source>
        <dbReference type="SAM" id="SignalP"/>
    </source>
</evidence>
<dbReference type="PROSITE" id="PS51257">
    <property type="entry name" value="PROKAR_LIPOPROTEIN"/>
    <property type="match status" value="1"/>
</dbReference>